<accession>A0A3D3R6L0</accession>
<sequence>LLGFKLRRSNNQLVYLIAPRSWENLKEQLACAHKTVDPATRSREVIVGWLNAMGPALENDGDIVAKVCGIAALQGFQELDPTLLETTVTHAQKRWVELLGNINYSGV</sequence>
<evidence type="ECO:0000313" key="2">
    <source>
        <dbReference type="Proteomes" id="UP000263642"/>
    </source>
</evidence>
<organism evidence="1 2">
    <name type="scientific">Gimesia maris</name>
    <dbReference type="NCBI Taxonomy" id="122"/>
    <lineage>
        <taxon>Bacteria</taxon>
        <taxon>Pseudomonadati</taxon>
        <taxon>Planctomycetota</taxon>
        <taxon>Planctomycetia</taxon>
        <taxon>Planctomycetales</taxon>
        <taxon>Planctomycetaceae</taxon>
        <taxon>Gimesia</taxon>
    </lineage>
</organism>
<proteinExistence type="predicted"/>
<comment type="caution">
    <text evidence="1">The sequence shown here is derived from an EMBL/GenBank/DDBJ whole genome shotgun (WGS) entry which is preliminary data.</text>
</comment>
<dbReference type="AlphaFoldDB" id="A0A3D3R6L0"/>
<dbReference type="Proteomes" id="UP000263642">
    <property type="component" value="Unassembled WGS sequence"/>
</dbReference>
<protein>
    <submittedName>
        <fullName evidence="1">Uncharacterized protein</fullName>
    </submittedName>
</protein>
<gene>
    <name evidence="1" type="ORF">DIT97_16040</name>
</gene>
<reference evidence="1 2" key="1">
    <citation type="journal article" date="2018" name="Nat. Biotechnol.">
        <title>A standardized bacterial taxonomy based on genome phylogeny substantially revises the tree of life.</title>
        <authorList>
            <person name="Parks D.H."/>
            <person name="Chuvochina M."/>
            <person name="Waite D.W."/>
            <person name="Rinke C."/>
            <person name="Skarshewski A."/>
            <person name="Chaumeil P.A."/>
            <person name="Hugenholtz P."/>
        </authorList>
    </citation>
    <scope>NUCLEOTIDE SEQUENCE [LARGE SCALE GENOMIC DNA]</scope>
    <source>
        <strain evidence="1">UBA9375</strain>
    </source>
</reference>
<feature type="non-terminal residue" evidence="1">
    <location>
        <position position="1"/>
    </location>
</feature>
<evidence type="ECO:0000313" key="1">
    <source>
        <dbReference type="EMBL" id="HCO24463.1"/>
    </source>
</evidence>
<name>A0A3D3R6L0_9PLAN</name>
<dbReference type="EMBL" id="DQAY01000094">
    <property type="protein sequence ID" value="HCO24463.1"/>
    <property type="molecule type" value="Genomic_DNA"/>
</dbReference>